<proteinExistence type="predicted"/>
<accession>A0A0W8FH36</accession>
<gene>
    <name evidence="1" type="ORF">ASZ90_010662</name>
</gene>
<comment type="caution">
    <text evidence="1">The sequence shown here is derived from an EMBL/GenBank/DDBJ whole genome shotgun (WGS) entry which is preliminary data.</text>
</comment>
<protein>
    <submittedName>
        <fullName evidence="1">Uncharacterized protein</fullName>
    </submittedName>
</protein>
<evidence type="ECO:0000313" key="1">
    <source>
        <dbReference type="EMBL" id="KUG19619.1"/>
    </source>
</evidence>
<organism evidence="1">
    <name type="scientific">hydrocarbon metagenome</name>
    <dbReference type="NCBI Taxonomy" id="938273"/>
    <lineage>
        <taxon>unclassified sequences</taxon>
        <taxon>metagenomes</taxon>
        <taxon>ecological metagenomes</taxon>
    </lineage>
</organism>
<name>A0A0W8FH36_9ZZZZ</name>
<reference evidence="1" key="1">
    <citation type="journal article" date="2015" name="Proc. Natl. Acad. Sci. U.S.A.">
        <title>Networks of energetic and metabolic interactions define dynamics in microbial communities.</title>
        <authorList>
            <person name="Embree M."/>
            <person name="Liu J.K."/>
            <person name="Al-Bassam M.M."/>
            <person name="Zengler K."/>
        </authorList>
    </citation>
    <scope>NUCLEOTIDE SEQUENCE</scope>
</reference>
<sequence length="87" mass="9737">MFCRLRASVETLGSVENVQDNRMYAAGARLGRVRRHRDRRPLCRRCGQRGELIGYIHIPGGIAYAQYRCRGCGHGFMLPETAARSGG</sequence>
<dbReference type="AlphaFoldDB" id="A0A0W8FH36"/>
<dbReference type="EMBL" id="LNQE01001272">
    <property type="protein sequence ID" value="KUG19619.1"/>
    <property type="molecule type" value="Genomic_DNA"/>
</dbReference>